<dbReference type="AlphaFoldDB" id="A0A163GI04"/>
<evidence type="ECO:0000313" key="1">
    <source>
        <dbReference type="EMBL" id="KZE40247.1"/>
    </source>
</evidence>
<comment type="caution">
    <text evidence="1">The sequence shown here is derived from an EMBL/GenBank/DDBJ whole genome shotgun (WGS) entry which is preliminary data.</text>
</comment>
<sequence length="245" mass="28422">MKSVFAFETPGEGAAYETTVKRLMMRLGSYEAFLRNAFGLTEVPKAVVWTSGELARDVFGNVPIPAYTRENLIFMCPDQEEWKQIMFEQMDGEDLPEVRSFYESVGEAQLLDILAHELTHHLDLFPDDFEDERTDAIWFEEGMCFYLPRRHLLGDPYFGQVRATERALYDALRNRYGKHSLDDFGAASYEGTLPSIMFDYWRSFLAVCELVERENGSAHAVFKKYNSWHEGGRELPLTEYFEIEV</sequence>
<reference evidence="1 2" key="1">
    <citation type="submission" date="2016-01" db="EMBL/GenBank/DDBJ databases">
        <title>Whole genome sequencing of Bhargavaea cecembensis T14.</title>
        <authorList>
            <person name="Hong K.W."/>
        </authorList>
    </citation>
    <scope>NUCLEOTIDE SEQUENCE [LARGE SCALE GENOMIC DNA]</scope>
    <source>
        <strain evidence="1 2">T14</strain>
    </source>
</reference>
<organism evidence="1 2">
    <name type="scientific">Bhargavaea cecembensis</name>
    <dbReference type="NCBI Taxonomy" id="394098"/>
    <lineage>
        <taxon>Bacteria</taxon>
        <taxon>Bacillati</taxon>
        <taxon>Bacillota</taxon>
        <taxon>Bacilli</taxon>
        <taxon>Bacillales</taxon>
        <taxon>Caryophanaceae</taxon>
        <taxon>Bhargavaea</taxon>
    </lineage>
</organism>
<proteinExistence type="predicted"/>
<protein>
    <submittedName>
        <fullName evidence="1">Uncharacterized protein</fullName>
    </submittedName>
</protein>
<dbReference type="EMBL" id="LQNT01000001">
    <property type="protein sequence ID" value="KZE40247.1"/>
    <property type="molecule type" value="Genomic_DNA"/>
</dbReference>
<dbReference type="Proteomes" id="UP000076490">
    <property type="component" value="Unassembled WGS sequence"/>
</dbReference>
<gene>
    <name evidence="1" type="ORF">AV656_02985</name>
</gene>
<dbReference type="OrthoDB" id="2354703at2"/>
<name>A0A163GI04_9BACL</name>
<evidence type="ECO:0000313" key="2">
    <source>
        <dbReference type="Proteomes" id="UP000076490"/>
    </source>
</evidence>
<dbReference type="RefSeq" id="WP_063178653.1">
    <property type="nucleotide sequence ID" value="NZ_LQNT01000001.1"/>
</dbReference>
<accession>A0A163GI04</accession>